<dbReference type="InterPro" id="IPR014776">
    <property type="entry name" value="4pyrrole_Mease_sub2"/>
</dbReference>
<dbReference type="InterPro" id="IPR014777">
    <property type="entry name" value="4pyrrole_Mease_sub1"/>
</dbReference>
<dbReference type="InterPro" id="IPR006362">
    <property type="entry name" value="Cbl_synth_CobM/CibF"/>
</dbReference>
<evidence type="ECO:0000256" key="2">
    <source>
        <dbReference type="ARBA" id="ARBA00005879"/>
    </source>
</evidence>
<accession>A0A1I7JJY3</accession>
<keyword evidence="5 8" id="KW-0808">Transferase</keyword>
<feature type="domain" description="Tetrapyrrole methylase" evidence="7">
    <location>
        <begin position="10"/>
        <end position="215"/>
    </location>
</feature>
<comment type="similarity">
    <text evidence="2">Belongs to the precorrin methyltransferase family.</text>
</comment>
<dbReference type="GO" id="GO:0032259">
    <property type="term" value="P:methylation"/>
    <property type="evidence" value="ECO:0007669"/>
    <property type="project" value="UniProtKB-KW"/>
</dbReference>
<keyword evidence="9" id="KW-1185">Reference proteome</keyword>
<dbReference type="OrthoDB" id="9815856at2"/>
<evidence type="ECO:0000259" key="7">
    <source>
        <dbReference type="Pfam" id="PF00590"/>
    </source>
</evidence>
<dbReference type="Proteomes" id="UP000183508">
    <property type="component" value="Unassembled WGS sequence"/>
</dbReference>
<dbReference type="PROSITE" id="PS00839">
    <property type="entry name" value="SUMT_1"/>
    <property type="match status" value="1"/>
</dbReference>
<dbReference type="eggNOG" id="COG2875">
    <property type="taxonomic scope" value="Bacteria"/>
</dbReference>
<evidence type="ECO:0000256" key="3">
    <source>
        <dbReference type="ARBA" id="ARBA00022573"/>
    </source>
</evidence>
<reference evidence="9" key="1">
    <citation type="submission" date="2016-10" db="EMBL/GenBank/DDBJ databases">
        <authorList>
            <person name="Varghese N."/>
        </authorList>
    </citation>
    <scope>NUCLEOTIDE SEQUENCE [LARGE SCALE GENOMIC DNA]</scope>
    <source>
        <strain evidence="9">DSM 17980</strain>
    </source>
</reference>
<dbReference type="UniPathway" id="UPA00148"/>
<dbReference type="Pfam" id="PF00590">
    <property type="entry name" value="TP_methylase"/>
    <property type="match status" value="1"/>
</dbReference>
<dbReference type="RefSeq" id="WP_074952644.1">
    <property type="nucleotide sequence ID" value="NZ_FPBV01000010.1"/>
</dbReference>
<proteinExistence type="inferred from homology"/>
<gene>
    <name evidence="8" type="ORF">SAMN05421543_11089</name>
</gene>
<dbReference type="GO" id="GO:0046026">
    <property type="term" value="F:precorrin-4 C11-methyltransferase activity"/>
    <property type="evidence" value="ECO:0007669"/>
    <property type="project" value="InterPro"/>
</dbReference>
<dbReference type="GO" id="GO:0009236">
    <property type="term" value="P:cobalamin biosynthetic process"/>
    <property type="evidence" value="ECO:0007669"/>
    <property type="project" value="UniProtKB-UniPathway"/>
</dbReference>
<evidence type="ECO:0000256" key="5">
    <source>
        <dbReference type="ARBA" id="ARBA00022679"/>
    </source>
</evidence>
<keyword evidence="6" id="KW-0949">S-adenosyl-L-methionine</keyword>
<evidence type="ECO:0000256" key="4">
    <source>
        <dbReference type="ARBA" id="ARBA00022603"/>
    </source>
</evidence>
<dbReference type="Gene3D" id="3.40.1010.10">
    <property type="entry name" value="Cobalt-precorrin-4 Transmethylase, Domain 1"/>
    <property type="match status" value="1"/>
</dbReference>
<evidence type="ECO:0000256" key="1">
    <source>
        <dbReference type="ARBA" id="ARBA00004953"/>
    </source>
</evidence>
<dbReference type="Gene3D" id="3.30.950.10">
    <property type="entry name" value="Methyltransferase, Cobalt-precorrin-4 Transmethylase, Domain 2"/>
    <property type="match status" value="1"/>
</dbReference>
<evidence type="ECO:0000313" key="8">
    <source>
        <dbReference type="EMBL" id="SFU85486.1"/>
    </source>
</evidence>
<dbReference type="AlphaFoldDB" id="A0A1I7JJY3"/>
<dbReference type="EMBL" id="FPBV01000010">
    <property type="protein sequence ID" value="SFU85486.1"/>
    <property type="molecule type" value="Genomic_DNA"/>
</dbReference>
<evidence type="ECO:0000313" key="9">
    <source>
        <dbReference type="Proteomes" id="UP000183508"/>
    </source>
</evidence>
<name>A0A1I7JJY3_9BACL</name>
<dbReference type="InterPro" id="IPR050161">
    <property type="entry name" value="Siro_Cobalamin_biosynth"/>
</dbReference>
<dbReference type="NCBIfam" id="TIGR01465">
    <property type="entry name" value="cobM_cbiF"/>
    <property type="match status" value="1"/>
</dbReference>
<dbReference type="STRING" id="392015.SAMN05421543_11089"/>
<sequence length="273" mass="29525">MRTDAVPSQVYFVGAGPGDPELITVKGLRILRQADVIVWTDSLVQERLVALANPEAKLYGSAGMDLDELVDVMVTHVRAGRSVARVHTGDPSVFGAILEQMARLRAAGVPYEVVPGVSAVFAAAAVLGAELTVPELTQTVILTRVEGRTPMPERERLRDLAAHHCTIALFLSATLAKRAVDELLAAGWAPETPVAVVQRVTWPDQKILRTTLADLVRDMGAAHISSHAMILAGWALDPALAETPDRHRSKLYDPAFTHRYRRGTGTPEGGRPR</sequence>
<dbReference type="InterPro" id="IPR003043">
    <property type="entry name" value="Uropor_MeTrfase_CS"/>
</dbReference>
<dbReference type="CDD" id="cd11641">
    <property type="entry name" value="Precorrin-4_C11-MT"/>
    <property type="match status" value="1"/>
</dbReference>
<dbReference type="PANTHER" id="PTHR45790:SF4">
    <property type="entry name" value="COBALT-PRECORRIN-4 C(11)-METHYLTRANSFERASE"/>
    <property type="match status" value="1"/>
</dbReference>
<comment type="pathway">
    <text evidence="1">Cofactor biosynthesis; adenosylcobalamin biosynthesis.</text>
</comment>
<keyword evidence="3" id="KW-0169">Cobalamin biosynthesis</keyword>
<dbReference type="InterPro" id="IPR035996">
    <property type="entry name" value="4pyrrol_Methylase_sf"/>
</dbReference>
<dbReference type="PANTHER" id="PTHR45790">
    <property type="entry name" value="SIROHEME SYNTHASE-RELATED"/>
    <property type="match status" value="1"/>
</dbReference>
<protein>
    <submittedName>
        <fullName evidence="8">Precorrin-4/cobalt-precorrin-4 C11-methyltransferase</fullName>
    </submittedName>
</protein>
<dbReference type="SUPFAM" id="SSF53790">
    <property type="entry name" value="Tetrapyrrole methylase"/>
    <property type="match status" value="1"/>
</dbReference>
<keyword evidence="4 8" id="KW-0489">Methyltransferase</keyword>
<organism evidence="8 9">
    <name type="scientific">Alicyclobacillus macrosporangiidus</name>
    <dbReference type="NCBI Taxonomy" id="392015"/>
    <lineage>
        <taxon>Bacteria</taxon>
        <taxon>Bacillati</taxon>
        <taxon>Bacillota</taxon>
        <taxon>Bacilli</taxon>
        <taxon>Bacillales</taxon>
        <taxon>Alicyclobacillaceae</taxon>
        <taxon>Alicyclobacillus</taxon>
    </lineage>
</organism>
<evidence type="ECO:0000256" key="6">
    <source>
        <dbReference type="ARBA" id="ARBA00022691"/>
    </source>
</evidence>
<dbReference type="InterPro" id="IPR000878">
    <property type="entry name" value="4pyrrol_Mease"/>
</dbReference>